<evidence type="ECO:0000313" key="11">
    <source>
        <dbReference type="EMBL" id="KAH8994054.1"/>
    </source>
</evidence>
<sequence>MPTRTSLVLSIFFFKLPAYALVGLASAAFLVVLRRRLRQRSLRNISGPSNPSFVWEGHWRYMFNPYAYMFYEGLYRTHGKVARVYGFFGDIQLVVSDPKACNNIIVKDQAIFEETEVFRFTSFKIHRIHPLILSPIQGAHHRRQRRLLNPVFNVNHMRYLTPIFYGVTRQLRDKFRLIVENGPQEINVADWTGRIGLELIGQAGFGYSFGTLESRNDEFCRVLKEWVPALASLGVYRNLFPYVYKIFHPKILKIVGRMLPWPGLNHLMDLAGAMNAQARGVYETKKRLLESGDDATAKQVGEGKDLISLLMRASVAVSEDDRLSEEEVIAQIMGFLVAGTDTTSSALSCLLHQLALHPNVQDKLRKELEEACQDNEELTHDQLVSLPFLEAVCRETLRLYPPLPGVMRTARSDAILPLSAPIHDVDGQKIHEVFVPANTDVFVQIHHLNRDPSIWGPDGAEWKPERWLAPLPESVTNANIQGVYANTMTFIGGGRSCIGFKFAQLEMKVVLSQIVPAFRFAPIKAAIIWRFGGISSPSVEGSVHLLPPKLPIMISRV</sequence>
<reference evidence="11" key="1">
    <citation type="submission" date="2022-01" db="EMBL/GenBank/DDBJ databases">
        <title>Comparative genomics reveals a dynamic genome evolution in the ectomycorrhizal milk-cap (Lactarius) mushrooms.</title>
        <authorList>
            <consortium name="DOE Joint Genome Institute"/>
            <person name="Lebreton A."/>
            <person name="Tang N."/>
            <person name="Kuo A."/>
            <person name="LaButti K."/>
            <person name="Drula E."/>
            <person name="Barry K."/>
            <person name="Clum A."/>
            <person name="Lipzen A."/>
            <person name="Mousain D."/>
            <person name="Ng V."/>
            <person name="Wang R."/>
            <person name="Wang X."/>
            <person name="Dai Y."/>
            <person name="Henrissat B."/>
            <person name="Grigoriev I.V."/>
            <person name="Guerin-Laguette A."/>
            <person name="Yu F."/>
            <person name="Martin F.M."/>
        </authorList>
    </citation>
    <scope>NUCLEOTIDE SEQUENCE</scope>
    <source>
        <strain evidence="11">QP</strain>
    </source>
</reference>
<keyword evidence="8" id="KW-0503">Monooxygenase</keyword>
<evidence type="ECO:0000256" key="1">
    <source>
        <dbReference type="ARBA" id="ARBA00001971"/>
    </source>
</evidence>
<keyword evidence="10" id="KW-0472">Membrane</keyword>
<dbReference type="GO" id="GO:0005506">
    <property type="term" value="F:iron ion binding"/>
    <property type="evidence" value="ECO:0007669"/>
    <property type="project" value="InterPro"/>
</dbReference>
<evidence type="ECO:0000256" key="5">
    <source>
        <dbReference type="ARBA" id="ARBA00022723"/>
    </source>
</evidence>
<evidence type="ECO:0000256" key="4">
    <source>
        <dbReference type="ARBA" id="ARBA00022617"/>
    </source>
</evidence>
<evidence type="ECO:0000256" key="9">
    <source>
        <dbReference type="PIRSR" id="PIRSR602401-1"/>
    </source>
</evidence>
<feature type="transmembrane region" description="Helical" evidence="10">
    <location>
        <begin position="12"/>
        <end position="33"/>
    </location>
</feature>
<evidence type="ECO:0000256" key="7">
    <source>
        <dbReference type="ARBA" id="ARBA00023004"/>
    </source>
</evidence>
<comment type="cofactor">
    <cofactor evidence="1 9">
        <name>heme</name>
        <dbReference type="ChEBI" id="CHEBI:30413"/>
    </cofactor>
</comment>
<dbReference type="Pfam" id="PF00067">
    <property type="entry name" value="p450"/>
    <property type="match status" value="1"/>
</dbReference>
<dbReference type="SUPFAM" id="SSF48264">
    <property type="entry name" value="Cytochrome P450"/>
    <property type="match status" value="1"/>
</dbReference>
<dbReference type="Proteomes" id="UP001201163">
    <property type="component" value="Unassembled WGS sequence"/>
</dbReference>
<keyword evidence="10" id="KW-0812">Transmembrane</keyword>
<dbReference type="InterPro" id="IPR050121">
    <property type="entry name" value="Cytochrome_P450_monoxygenase"/>
</dbReference>
<keyword evidence="4 9" id="KW-0349">Heme</keyword>
<dbReference type="InterPro" id="IPR001128">
    <property type="entry name" value="Cyt_P450"/>
</dbReference>
<protein>
    <submittedName>
        <fullName evidence="11">Cytochrome P450</fullName>
    </submittedName>
</protein>
<dbReference type="GO" id="GO:0020037">
    <property type="term" value="F:heme binding"/>
    <property type="evidence" value="ECO:0007669"/>
    <property type="project" value="InterPro"/>
</dbReference>
<dbReference type="EMBL" id="JAKELL010000016">
    <property type="protein sequence ID" value="KAH8994054.1"/>
    <property type="molecule type" value="Genomic_DNA"/>
</dbReference>
<dbReference type="PRINTS" id="PR00463">
    <property type="entry name" value="EP450I"/>
</dbReference>
<dbReference type="GO" id="GO:0004497">
    <property type="term" value="F:monooxygenase activity"/>
    <property type="evidence" value="ECO:0007669"/>
    <property type="project" value="UniProtKB-KW"/>
</dbReference>
<dbReference type="AlphaFoldDB" id="A0AAD4LJ88"/>
<dbReference type="InterPro" id="IPR002401">
    <property type="entry name" value="Cyt_P450_E_grp-I"/>
</dbReference>
<keyword evidence="10" id="KW-1133">Transmembrane helix</keyword>
<dbReference type="PANTHER" id="PTHR24305:SF166">
    <property type="entry name" value="CYTOCHROME P450 12A4, MITOCHONDRIAL-RELATED"/>
    <property type="match status" value="1"/>
</dbReference>
<comment type="pathway">
    <text evidence="2">Secondary metabolite biosynthesis.</text>
</comment>
<name>A0AAD4LJ88_9AGAM</name>
<dbReference type="InterPro" id="IPR036396">
    <property type="entry name" value="Cyt_P450_sf"/>
</dbReference>
<dbReference type="PANTHER" id="PTHR24305">
    <property type="entry name" value="CYTOCHROME P450"/>
    <property type="match status" value="1"/>
</dbReference>
<evidence type="ECO:0000256" key="10">
    <source>
        <dbReference type="SAM" id="Phobius"/>
    </source>
</evidence>
<accession>A0AAD4LJ88</accession>
<evidence type="ECO:0000256" key="8">
    <source>
        <dbReference type="ARBA" id="ARBA00023033"/>
    </source>
</evidence>
<dbReference type="CDD" id="cd11069">
    <property type="entry name" value="CYP_FUM15-like"/>
    <property type="match status" value="1"/>
</dbReference>
<organism evidence="11 12">
    <name type="scientific">Lactarius akahatsu</name>
    <dbReference type="NCBI Taxonomy" id="416441"/>
    <lineage>
        <taxon>Eukaryota</taxon>
        <taxon>Fungi</taxon>
        <taxon>Dikarya</taxon>
        <taxon>Basidiomycota</taxon>
        <taxon>Agaricomycotina</taxon>
        <taxon>Agaricomycetes</taxon>
        <taxon>Russulales</taxon>
        <taxon>Russulaceae</taxon>
        <taxon>Lactarius</taxon>
    </lineage>
</organism>
<keyword evidence="12" id="KW-1185">Reference proteome</keyword>
<proteinExistence type="inferred from homology"/>
<keyword evidence="5 9" id="KW-0479">Metal-binding</keyword>
<gene>
    <name evidence="11" type="ORF">EDB92DRAFT_1795861</name>
</gene>
<comment type="caution">
    <text evidence="11">The sequence shown here is derived from an EMBL/GenBank/DDBJ whole genome shotgun (WGS) entry which is preliminary data.</text>
</comment>
<dbReference type="GO" id="GO:0016705">
    <property type="term" value="F:oxidoreductase activity, acting on paired donors, with incorporation or reduction of molecular oxygen"/>
    <property type="evidence" value="ECO:0007669"/>
    <property type="project" value="InterPro"/>
</dbReference>
<comment type="similarity">
    <text evidence="3">Belongs to the cytochrome P450 family.</text>
</comment>
<evidence type="ECO:0000313" key="12">
    <source>
        <dbReference type="Proteomes" id="UP001201163"/>
    </source>
</evidence>
<evidence type="ECO:0000256" key="2">
    <source>
        <dbReference type="ARBA" id="ARBA00005179"/>
    </source>
</evidence>
<evidence type="ECO:0000256" key="3">
    <source>
        <dbReference type="ARBA" id="ARBA00010617"/>
    </source>
</evidence>
<evidence type="ECO:0000256" key="6">
    <source>
        <dbReference type="ARBA" id="ARBA00023002"/>
    </source>
</evidence>
<keyword evidence="6" id="KW-0560">Oxidoreductase</keyword>
<dbReference type="PRINTS" id="PR00385">
    <property type="entry name" value="P450"/>
</dbReference>
<dbReference type="Gene3D" id="1.10.630.10">
    <property type="entry name" value="Cytochrome P450"/>
    <property type="match status" value="1"/>
</dbReference>
<keyword evidence="7 9" id="KW-0408">Iron</keyword>
<feature type="binding site" description="axial binding residue" evidence="9">
    <location>
        <position position="497"/>
    </location>
    <ligand>
        <name>heme</name>
        <dbReference type="ChEBI" id="CHEBI:30413"/>
    </ligand>
    <ligandPart>
        <name>Fe</name>
        <dbReference type="ChEBI" id="CHEBI:18248"/>
    </ligandPart>
</feature>